<name>A0AC34F5X6_9BILA</name>
<reference evidence="2" key="1">
    <citation type="submission" date="2022-11" db="UniProtKB">
        <authorList>
            <consortium name="WormBaseParasite"/>
        </authorList>
    </citation>
    <scope>IDENTIFICATION</scope>
</reference>
<proteinExistence type="predicted"/>
<accession>A0AC34F5X6</accession>
<organism evidence="1 2">
    <name type="scientific">Panagrolaimus sp. ES5</name>
    <dbReference type="NCBI Taxonomy" id="591445"/>
    <lineage>
        <taxon>Eukaryota</taxon>
        <taxon>Metazoa</taxon>
        <taxon>Ecdysozoa</taxon>
        <taxon>Nematoda</taxon>
        <taxon>Chromadorea</taxon>
        <taxon>Rhabditida</taxon>
        <taxon>Tylenchina</taxon>
        <taxon>Panagrolaimomorpha</taxon>
        <taxon>Panagrolaimoidea</taxon>
        <taxon>Panagrolaimidae</taxon>
        <taxon>Panagrolaimus</taxon>
    </lineage>
</organism>
<protein>
    <submittedName>
        <fullName evidence="2">Carboxylesterase type B domain-containing protein</fullName>
    </submittedName>
</protein>
<dbReference type="Proteomes" id="UP000887579">
    <property type="component" value="Unplaced"/>
</dbReference>
<evidence type="ECO:0000313" key="1">
    <source>
        <dbReference type="Proteomes" id="UP000887579"/>
    </source>
</evidence>
<sequence length="581" mass="66478">MSNLFNFIQNDFPMGPIECFVYLHRLVFKEIGGLKNKLRSPPWKKSKIVEIEQGLIQGRRYKLGKEFVDAYMGIPFGKAPVGELRYQLSFFKPLPAEPWKEVRNCTEFGPRCPQFELIFEKYPSIAEKSEDCLRLNVFAPSWDPASCGQVSSILKFYYLFEIINALCCKDVIVVTIQYRLGFYGFSCGEGITPNCGLWDQTLALKWVHQNIHAFNGDPTNITIFGQSAGAASADFLCLSPHSRNLFQRVITMGGSALCSFAQNDIEHVYTVCMDFAKFRGYNPSSGQPLVDFLRQLPASSLELGLTGKRVNKFGEIDLTPVYDGDFFPRPFDELRKEVPPKCFLSGITEHEGLLFVGARPNRKTPLHIEVEAAIERELQFHKVNNIDCVKKKLLQMYWREMEKYNKEKLERTCIKIVSDIYINNGVWLHTDTMTKLGHTVYQYCFKYFNPNGFGLLALLLPYKGATHGTGLPFIFKKGIVSNFYPNEDDLKMVETMTMYFTNFAKYGNPNGVSDDVPELWKPLIPENTLVYMSIDLNEIEMREFINDGRSLFWKELINADAANIALNCIDCKLVNTKDKFI</sequence>
<dbReference type="WBParaSite" id="ES5_v2.g12143.t1">
    <property type="protein sequence ID" value="ES5_v2.g12143.t1"/>
    <property type="gene ID" value="ES5_v2.g12143"/>
</dbReference>
<evidence type="ECO:0000313" key="2">
    <source>
        <dbReference type="WBParaSite" id="ES5_v2.g12143.t1"/>
    </source>
</evidence>